<sequence length="299" mass="33072">MNGGTKTMHTTATPAPARTTRVPALHVLQRLPVTLLVLLVVFVAVYPVVWIFLSSLKSSVEFSSSPMWALPQALAWDNYARAWTEGHMSRYFLNSVLAVIPSLALVIVLGVMAAFGLEIMRWRLSNVASLVFLIGIMVPIQIVILPLFTVYFKVHLLDTRLALILTYTAFGLPLVVFFLAGYFKTFAREIIEAAIVDGANIYQVFFRIALPMVMNALVTVALVQFFFMWNDLLVSLTFTQDPDMRTIQSGLLAFTGQYGQREWGPTFASIALAVAPTVLVYLLLNQMVMKGMAAGAVKG</sequence>
<dbReference type="SUPFAM" id="SSF161098">
    <property type="entry name" value="MetI-like"/>
    <property type="match status" value="1"/>
</dbReference>
<dbReference type="Gene3D" id="1.10.3720.10">
    <property type="entry name" value="MetI-like"/>
    <property type="match status" value="1"/>
</dbReference>
<dbReference type="PANTHER" id="PTHR43744:SF12">
    <property type="entry name" value="ABC TRANSPORTER PERMEASE PROTEIN MG189-RELATED"/>
    <property type="match status" value="1"/>
</dbReference>
<organism evidence="9">
    <name type="scientific">Deinococcus sonorensis KR-87</name>
    <dbReference type="NCBI Taxonomy" id="694439"/>
    <lineage>
        <taxon>Bacteria</taxon>
        <taxon>Thermotogati</taxon>
        <taxon>Deinococcota</taxon>
        <taxon>Deinococci</taxon>
        <taxon>Deinococcales</taxon>
        <taxon>Deinococcaceae</taxon>
        <taxon>Deinococcus</taxon>
    </lineage>
</organism>
<keyword evidence="9" id="KW-0614">Plasmid</keyword>
<comment type="subcellular location">
    <subcellularLocation>
        <location evidence="1 7">Cell membrane</location>
        <topology evidence="1 7">Multi-pass membrane protein</topology>
    </subcellularLocation>
</comment>
<evidence type="ECO:0000313" key="9">
    <source>
        <dbReference type="EMBL" id="XBV83863.1"/>
    </source>
</evidence>
<feature type="transmembrane region" description="Helical" evidence="7">
    <location>
        <begin position="263"/>
        <end position="284"/>
    </location>
</feature>
<feature type="transmembrane region" description="Helical" evidence="7">
    <location>
        <begin position="204"/>
        <end position="227"/>
    </location>
</feature>
<dbReference type="EMBL" id="CP158297">
    <property type="protein sequence ID" value="XBV83863.1"/>
    <property type="molecule type" value="Genomic_DNA"/>
</dbReference>
<evidence type="ECO:0000256" key="7">
    <source>
        <dbReference type="RuleBase" id="RU363032"/>
    </source>
</evidence>
<evidence type="ECO:0000256" key="6">
    <source>
        <dbReference type="ARBA" id="ARBA00023136"/>
    </source>
</evidence>
<feature type="transmembrane region" description="Helical" evidence="7">
    <location>
        <begin position="91"/>
        <end position="115"/>
    </location>
</feature>
<dbReference type="KEGG" id="dsc:ABOD76_02105"/>
<comment type="similarity">
    <text evidence="7">Belongs to the binding-protein-dependent transport system permease family.</text>
</comment>
<gene>
    <name evidence="9" type="ORF">ABOD76_02105</name>
</gene>
<reference evidence="9" key="1">
    <citation type="submission" date="2024-06" db="EMBL/GenBank/DDBJ databases">
        <title>Draft Genome Sequence of Deinococcus sonorensis Type Strain KR-87, a Biofilm Producing Representative of the Genus Deinococcus.</title>
        <authorList>
            <person name="Boren L.S."/>
            <person name="Grosso R.A."/>
            <person name="Hugenberg-Cox A.N."/>
            <person name="Hill J.T.E."/>
            <person name="Albert C.M."/>
            <person name="Tuohy J.M."/>
        </authorList>
    </citation>
    <scope>NUCLEOTIDE SEQUENCE</scope>
    <source>
        <strain evidence="9">KR-87</strain>
        <plasmid evidence="9">pDson01</plasmid>
    </source>
</reference>
<evidence type="ECO:0000256" key="2">
    <source>
        <dbReference type="ARBA" id="ARBA00022448"/>
    </source>
</evidence>
<keyword evidence="3" id="KW-1003">Cell membrane</keyword>
<keyword evidence="6 7" id="KW-0472">Membrane</keyword>
<accession>A0AAU7U667</accession>
<feature type="transmembrane region" description="Helical" evidence="7">
    <location>
        <begin position="127"/>
        <end position="152"/>
    </location>
</feature>
<dbReference type="PANTHER" id="PTHR43744">
    <property type="entry name" value="ABC TRANSPORTER PERMEASE PROTEIN MG189-RELATED-RELATED"/>
    <property type="match status" value="1"/>
</dbReference>
<dbReference type="GO" id="GO:0055085">
    <property type="term" value="P:transmembrane transport"/>
    <property type="evidence" value="ECO:0007669"/>
    <property type="project" value="InterPro"/>
</dbReference>
<evidence type="ECO:0000259" key="8">
    <source>
        <dbReference type="PROSITE" id="PS50928"/>
    </source>
</evidence>
<dbReference type="PROSITE" id="PS50928">
    <property type="entry name" value="ABC_TM1"/>
    <property type="match status" value="1"/>
</dbReference>
<geneLocation type="plasmid" evidence="9">
    <name>pDson01</name>
</geneLocation>
<feature type="domain" description="ABC transmembrane type-1" evidence="8">
    <location>
        <begin position="92"/>
        <end position="284"/>
    </location>
</feature>
<proteinExistence type="inferred from homology"/>
<evidence type="ECO:0000256" key="3">
    <source>
        <dbReference type="ARBA" id="ARBA00022475"/>
    </source>
</evidence>
<dbReference type="AlphaFoldDB" id="A0AAU7U667"/>
<protein>
    <submittedName>
        <fullName evidence="9">Carbohydrate ABC transporter permease</fullName>
    </submittedName>
</protein>
<dbReference type="InterPro" id="IPR035906">
    <property type="entry name" value="MetI-like_sf"/>
</dbReference>
<dbReference type="RefSeq" id="WP_350241668.1">
    <property type="nucleotide sequence ID" value="NZ_CP158297.1"/>
</dbReference>
<name>A0AAU7U667_9DEIO</name>
<dbReference type="Pfam" id="PF00528">
    <property type="entry name" value="BPD_transp_1"/>
    <property type="match status" value="1"/>
</dbReference>
<feature type="transmembrane region" description="Helical" evidence="7">
    <location>
        <begin position="164"/>
        <end position="183"/>
    </location>
</feature>
<keyword evidence="5 7" id="KW-1133">Transmembrane helix</keyword>
<feature type="transmembrane region" description="Helical" evidence="7">
    <location>
        <begin position="31"/>
        <end position="53"/>
    </location>
</feature>
<dbReference type="InterPro" id="IPR000515">
    <property type="entry name" value="MetI-like"/>
</dbReference>
<evidence type="ECO:0000256" key="1">
    <source>
        <dbReference type="ARBA" id="ARBA00004651"/>
    </source>
</evidence>
<keyword evidence="2 7" id="KW-0813">Transport</keyword>
<evidence type="ECO:0000256" key="5">
    <source>
        <dbReference type="ARBA" id="ARBA00022989"/>
    </source>
</evidence>
<dbReference type="CDD" id="cd06261">
    <property type="entry name" value="TM_PBP2"/>
    <property type="match status" value="1"/>
</dbReference>
<keyword evidence="4 7" id="KW-0812">Transmembrane</keyword>
<evidence type="ECO:0000256" key="4">
    <source>
        <dbReference type="ARBA" id="ARBA00022692"/>
    </source>
</evidence>
<dbReference type="GO" id="GO:0005886">
    <property type="term" value="C:plasma membrane"/>
    <property type="evidence" value="ECO:0007669"/>
    <property type="project" value="UniProtKB-SubCell"/>
</dbReference>